<comment type="similarity">
    <text evidence="1">Belongs to the LysR transcriptional regulatory family.</text>
</comment>
<dbReference type="InterPro" id="IPR005119">
    <property type="entry name" value="LysR_subst-bd"/>
</dbReference>
<name>A0ABX5MJ04_9BURK</name>
<evidence type="ECO:0000256" key="4">
    <source>
        <dbReference type="ARBA" id="ARBA00023163"/>
    </source>
</evidence>
<evidence type="ECO:0000313" key="6">
    <source>
        <dbReference type="EMBL" id="PXX12555.1"/>
    </source>
</evidence>
<keyword evidence="7" id="KW-1185">Reference proteome</keyword>
<dbReference type="InterPro" id="IPR036390">
    <property type="entry name" value="WH_DNA-bd_sf"/>
</dbReference>
<evidence type="ECO:0000256" key="3">
    <source>
        <dbReference type="ARBA" id="ARBA00023125"/>
    </source>
</evidence>
<feature type="domain" description="HTH lysR-type" evidence="5">
    <location>
        <begin position="6"/>
        <end position="63"/>
    </location>
</feature>
<dbReference type="SUPFAM" id="SSF46785">
    <property type="entry name" value="Winged helix' DNA-binding domain"/>
    <property type="match status" value="1"/>
</dbReference>
<dbReference type="Proteomes" id="UP000247515">
    <property type="component" value="Unassembled WGS sequence"/>
</dbReference>
<dbReference type="Pfam" id="PF00126">
    <property type="entry name" value="HTH_1"/>
    <property type="match status" value="1"/>
</dbReference>
<gene>
    <name evidence="6" type="ORF">C7400_117159</name>
</gene>
<sequence>MVRKLPNMNALRAFECAARLESFSRAADELCVTQGAISWHIKRLEAYLGVPLFKRQTRAVELTDYGREYLPATREAFDQIEQATVRMERLSHSRALVADVLPTFAMRWLVPRLATFNDENPDIEIHLLTSIKPVDFQRDDVDVAIRVGTPPGTTVRRGPRINLEMATDWSGIHSEKLMPDVLVPVCSPVLFTTVDAPASLPDLQRFPLLHNATRPDAWPDWFHAVTGVESASKLKGPSFGHFFMTIQAAIEGRGIALVPKALVENDLEENRLIVVLDIPVPSTGDYYFLCRKSQVDLPAIQRFRDWLFKQCRT</sequence>
<evidence type="ECO:0000256" key="1">
    <source>
        <dbReference type="ARBA" id="ARBA00009437"/>
    </source>
</evidence>
<keyword evidence="4" id="KW-0804">Transcription</keyword>
<dbReference type="Gene3D" id="1.10.10.10">
    <property type="entry name" value="Winged helix-like DNA-binding domain superfamily/Winged helix DNA-binding domain"/>
    <property type="match status" value="1"/>
</dbReference>
<evidence type="ECO:0000259" key="5">
    <source>
        <dbReference type="PROSITE" id="PS50931"/>
    </source>
</evidence>
<reference evidence="6 7" key="1">
    <citation type="submission" date="2018-05" db="EMBL/GenBank/DDBJ databases">
        <title>Genomic Encyclopedia of Type Strains, Phase IV (KMG-V): Genome sequencing to study the core and pangenomes of soil and plant-associated prokaryotes.</title>
        <authorList>
            <person name="Whitman W."/>
        </authorList>
    </citation>
    <scope>NUCLEOTIDE SEQUENCE [LARGE SCALE GENOMIC DNA]</scope>
    <source>
        <strain evidence="6 7">SIr-6563</strain>
    </source>
</reference>
<proteinExistence type="inferred from homology"/>
<dbReference type="PANTHER" id="PTHR30537">
    <property type="entry name" value="HTH-TYPE TRANSCRIPTIONAL REGULATOR"/>
    <property type="match status" value="1"/>
</dbReference>
<comment type="caution">
    <text evidence="6">The sequence shown here is derived from an EMBL/GenBank/DDBJ whole genome shotgun (WGS) entry which is preliminary data.</text>
</comment>
<dbReference type="CDD" id="cd08432">
    <property type="entry name" value="PBP2_GcdR_TrpI_HvrB_AmpR_like"/>
    <property type="match status" value="1"/>
</dbReference>
<dbReference type="InterPro" id="IPR036388">
    <property type="entry name" value="WH-like_DNA-bd_sf"/>
</dbReference>
<dbReference type="SUPFAM" id="SSF53850">
    <property type="entry name" value="Periplasmic binding protein-like II"/>
    <property type="match status" value="1"/>
</dbReference>
<dbReference type="EMBL" id="QJJV01000017">
    <property type="protein sequence ID" value="PXX12555.1"/>
    <property type="molecule type" value="Genomic_DNA"/>
</dbReference>
<dbReference type="InterPro" id="IPR058163">
    <property type="entry name" value="LysR-type_TF_proteobact-type"/>
</dbReference>
<accession>A0ABX5MJ04</accession>
<organism evidence="6 7">
    <name type="scientific">Paraburkholderia tropica</name>
    <dbReference type="NCBI Taxonomy" id="92647"/>
    <lineage>
        <taxon>Bacteria</taxon>
        <taxon>Pseudomonadati</taxon>
        <taxon>Pseudomonadota</taxon>
        <taxon>Betaproteobacteria</taxon>
        <taxon>Burkholderiales</taxon>
        <taxon>Burkholderiaceae</taxon>
        <taxon>Paraburkholderia</taxon>
    </lineage>
</organism>
<protein>
    <submittedName>
        <fullName evidence="6">LysR family glycine cleavage system transcriptional activator</fullName>
    </submittedName>
</protein>
<keyword evidence="2" id="KW-0805">Transcription regulation</keyword>
<dbReference type="Gene3D" id="3.40.190.10">
    <property type="entry name" value="Periplasmic binding protein-like II"/>
    <property type="match status" value="2"/>
</dbReference>
<dbReference type="PANTHER" id="PTHR30537:SF74">
    <property type="entry name" value="HTH-TYPE TRANSCRIPTIONAL REGULATOR TRPI"/>
    <property type="match status" value="1"/>
</dbReference>
<dbReference type="PRINTS" id="PR00039">
    <property type="entry name" value="HTHLYSR"/>
</dbReference>
<keyword evidence="3" id="KW-0238">DNA-binding</keyword>
<dbReference type="InterPro" id="IPR000847">
    <property type="entry name" value="LysR_HTH_N"/>
</dbReference>
<dbReference type="NCBIfam" id="NF008352">
    <property type="entry name" value="PRK11139.1"/>
    <property type="match status" value="1"/>
</dbReference>
<dbReference type="PROSITE" id="PS50931">
    <property type="entry name" value="HTH_LYSR"/>
    <property type="match status" value="1"/>
</dbReference>
<evidence type="ECO:0000256" key="2">
    <source>
        <dbReference type="ARBA" id="ARBA00023015"/>
    </source>
</evidence>
<dbReference type="Pfam" id="PF03466">
    <property type="entry name" value="LysR_substrate"/>
    <property type="match status" value="1"/>
</dbReference>
<evidence type="ECO:0000313" key="7">
    <source>
        <dbReference type="Proteomes" id="UP000247515"/>
    </source>
</evidence>